<comment type="caution">
    <text evidence="6">The sequence shown here is derived from an EMBL/GenBank/DDBJ whole genome shotgun (WGS) entry which is preliminary data.</text>
</comment>
<dbReference type="RefSeq" id="WP_235223963.1">
    <property type="nucleotide sequence ID" value="NZ_JAKGAQ010000001.1"/>
</dbReference>
<dbReference type="PANTHER" id="PTHR10196">
    <property type="entry name" value="SUGAR KINASE"/>
    <property type="match status" value="1"/>
</dbReference>
<dbReference type="EMBL" id="JAKGAQ010000001">
    <property type="protein sequence ID" value="MCF2869839.1"/>
    <property type="molecule type" value="Genomic_DNA"/>
</dbReference>
<keyword evidence="7" id="KW-1185">Reference proteome</keyword>
<dbReference type="Pfam" id="PF00370">
    <property type="entry name" value="FGGY_N"/>
    <property type="match status" value="1"/>
</dbReference>
<keyword evidence="2" id="KW-0808">Transferase</keyword>
<evidence type="ECO:0000256" key="2">
    <source>
        <dbReference type="ARBA" id="ARBA00022679"/>
    </source>
</evidence>
<name>A0ABS9CRI2_9RHOB</name>
<keyword evidence="3 6" id="KW-0418">Kinase</keyword>
<feature type="domain" description="Carbohydrate kinase FGGY C-terminal" evidence="5">
    <location>
        <begin position="250"/>
        <end position="420"/>
    </location>
</feature>
<dbReference type="Pfam" id="PF02782">
    <property type="entry name" value="FGGY_C"/>
    <property type="match status" value="1"/>
</dbReference>
<dbReference type="CDD" id="cd07783">
    <property type="entry name" value="ASKHA_NBD_FGGY_SePSK_AtXK1-like"/>
    <property type="match status" value="1"/>
</dbReference>
<accession>A0ABS9CRI2</accession>
<dbReference type="InterPro" id="IPR043129">
    <property type="entry name" value="ATPase_NBD"/>
</dbReference>
<dbReference type="PANTHER" id="PTHR10196:SF80">
    <property type="entry name" value="D-RIBULOSE KINASE"/>
    <property type="match status" value="1"/>
</dbReference>
<dbReference type="InterPro" id="IPR018484">
    <property type="entry name" value="FGGY_N"/>
</dbReference>
<gene>
    <name evidence="6" type="ORF">L0664_02050</name>
</gene>
<protein>
    <submittedName>
        <fullName evidence="6">FGGY-family carbohydrate kinase</fullName>
    </submittedName>
</protein>
<organism evidence="6 7">
    <name type="scientific">Octadecabacter dasysiphoniae</name>
    <dbReference type="NCBI Taxonomy" id="2909341"/>
    <lineage>
        <taxon>Bacteria</taxon>
        <taxon>Pseudomonadati</taxon>
        <taxon>Pseudomonadota</taxon>
        <taxon>Alphaproteobacteria</taxon>
        <taxon>Rhodobacterales</taxon>
        <taxon>Roseobacteraceae</taxon>
        <taxon>Octadecabacter</taxon>
    </lineage>
</organism>
<evidence type="ECO:0000256" key="1">
    <source>
        <dbReference type="ARBA" id="ARBA00009156"/>
    </source>
</evidence>
<dbReference type="SUPFAM" id="SSF53067">
    <property type="entry name" value="Actin-like ATPase domain"/>
    <property type="match status" value="2"/>
</dbReference>
<evidence type="ECO:0000313" key="6">
    <source>
        <dbReference type="EMBL" id="MCF2869839.1"/>
    </source>
</evidence>
<sequence>MTQLSLGLDLGTSGVRSAVLDDAGNVVSMARAPYPATDPDNIDAMAWWHGAAACLAAQMETLRADGHDPRTIKRIGVDGTSGSMVLCAADLTPVTRGLMYNSGGFNAQADAIAALAPDPHITRGTSSAAARALYLVSQDTDNRARHLLHQADFIAAKLMGRGGFSDHNNALKTGFDPDTNAWPAWFETAGLPANLLPDVLPAGTPVHPIAATIATTFGFADDVMIHVGTTDSIAAFLAAAPLQIGAAVTSIGTTLAVKLLSDVRIDAPDIGLYSHRLGDGWLVGGASNTGGGVLASLFTVPQLVDLSKQIDPTHASALDYYPLTTPGERFPINDPSLAPRMTPRPADDAEFLHGLFESIARIEARCYAEMAARGAPAPVSLVTAGGGASNDVWTAIRARVMGRDIAQADHTDAAIGTARLILANAQ</sequence>
<dbReference type="InterPro" id="IPR018485">
    <property type="entry name" value="FGGY_C"/>
</dbReference>
<evidence type="ECO:0000256" key="3">
    <source>
        <dbReference type="ARBA" id="ARBA00022777"/>
    </source>
</evidence>
<evidence type="ECO:0000313" key="7">
    <source>
        <dbReference type="Proteomes" id="UP001200557"/>
    </source>
</evidence>
<evidence type="ECO:0000259" key="4">
    <source>
        <dbReference type="Pfam" id="PF00370"/>
    </source>
</evidence>
<dbReference type="GO" id="GO:0016301">
    <property type="term" value="F:kinase activity"/>
    <property type="evidence" value="ECO:0007669"/>
    <property type="project" value="UniProtKB-KW"/>
</dbReference>
<proteinExistence type="inferred from homology"/>
<dbReference type="Gene3D" id="3.30.420.40">
    <property type="match status" value="2"/>
</dbReference>
<dbReference type="Proteomes" id="UP001200557">
    <property type="component" value="Unassembled WGS sequence"/>
</dbReference>
<comment type="similarity">
    <text evidence="1">Belongs to the FGGY kinase family.</text>
</comment>
<reference evidence="6 7" key="1">
    <citation type="submission" date="2022-01" db="EMBL/GenBank/DDBJ databases">
        <title>Octadecabacter sp. nov., isolated from a marine alga.</title>
        <authorList>
            <person name="Jin M.S."/>
            <person name="Kim H.M."/>
            <person name="Han D.M."/>
            <person name="Jung J.J."/>
            <person name="Jeon C.O."/>
        </authorList>
    </citation>
    <scope>NUCLEOTIDE SEQUENCE [LARGE SCALE GENOMIC DNA]</scope>
    <source>
        <strain evidence="6 7">G9-8</strain>
    </source>
</reference>
<evidence type="ECO:0000259" key="5">
    <source>
        <dbReference type="Pfam" id="PF02782"/>
    </source>
</evidence>
<feature type="domain" description="Carbohydrate kinase FGGY N-terminal" evidence="4">
    <location>
        <begin position="5"/>
        <end position="237"/>
    </location>
</feature>